<keyword evidence="1" id="KW-1133">Transmembrane helix</keyword>
<evidence type="ECO:0008006" key="4">
    <source>
        <dbReference type="Google" id="ProtNLM"/>
    </source>
</evidence>
<evidence type="ECO:0000313" key="2">
    <source>
        <dbReference type="EMBL" id="OOF39726.1"/>
    </source>
</evidence>
<protein>
    <recommendedName>
        <fullName evidence="4">Phage tail protein</fullName>
    </recommendedName>
</protein>
<accession>A0A1V3IFS8</accession>
<reference evidence="2 3" key="1">
    <citation type="submission" date="2016-10" db="EMBL/GenBank/DDBJ databases">
        <title>Rodentibacter gen. nov. and new species.</title>
        <authorList>
            <person name="Christensen H."/>
        </authorList>
    </citation>
    <scope>NUCLEOTIDE SEQUENCE [LARGE SCALE GENOMIC DNA]</scope>
    <source>
        <strain evidence="2 3">CCUG17206</strain>
    </source>
</reference>
<sequence>MKSYLLQGFFKVRIGRNLYLDSRYAEHEIHQELDENCTVHFTPVLAGAKKGGLFQTIAGAVLVVVGALTWWTGYGVYAVGMGVALMAGGVAQMLTKTPDPNNGSDRQDKQRSTGFSNIANMVAQGKAIALCYGRFRCGSLILSQGIRTYDAENEAQKKPAERRDGLLFSKALA</sequence>
<comment type="caution">
    <text evidence="2">The sequence shown here is derived from an EMBL/GenBank/DDBJ whole genome shotgun (WGS) entry which is preliminary data.</text>
</comment>
<feature type="transmembrane region" description="Helical" evidence="1">
    <location>
        <begin position="52"/>
        <end position="71"/>
    </location>
</feature>
<keyword evidence="3" id="KW-1185">Reference proteome</keyword>
<name>A0A1V3IFS8_9PAST</name>
<organism evidence="2 3">
    <name type="scientific">Rodentibacter rarus</name>
    <dbReference type="NCBI Taxonomy" id="1908260"/>
    <lineage>
        <taxon>Bacteria</taxon>
        <taxon>Pseudomonadati</taxon>
        <taxon>Pseudomonadota</taxon>
        <taxon>Gammaproteobacteria</taxon>
        <taxon>Pasteurellales</taxon>
        <taxon>Pasteurellaceae</taxon>
        <taxon>Rodentibacter</taxon>
    </lineage>
</organism>
<gene>
    <name evidence="2" type="ORF">BKK50_10325</name>
</gene>
<dbReference type="EMBL" id="MLHJ01000118">
    <property type="protein sequence ID" value="OOF39726.1"/>
    <property type="molecule type" value="Genomic_DNA"/>
</dbReference>
<evidence type="ECO:0000256" key="1">
    <source>
        <dbReference type="SAM" id="Phobius"/>
    </source>
</evidence>
<dbReference type="STRING" id="1908260.BKK50_10325"/>
<feature type="transmembrane region" description="Helical" evidence="1">
    <location>
        <begin position="77"/>
        <end position="94"/>
    </location>
</feature>
<keyword evidence="1" id="KW-0472">Membrane</keyword>
<evidence type="ECO:0000313" key="3">
    <source>
        <dbReference type="Proteomes" id="UP000189433"/>
    </source>
</evidence>
<proteinExistence type="predicted"/>
<keyword evidence="1" id="KW-0812">Transmembrane</keyword>
<dbReference type="AlphaFoldDB" id="A0A1V3IFS8"/>
<dbReference type="Proteomes" id="UP000189433">
    <property type="component" value="Unassembled WGS sequence"/>
</dbReference>